<dbReference type="EMBL" id="BAABCY010000010">
    <property type="protein sequence ID" value="GAA3554526.1"/>
    <property type="molecule type" value="Genomic_DNA"/>
</dbReference>
<feature type="signal peptide" evidence="1">
    <location>
        <begin position="1"/>
        <end position="19"/>
    </location>
</feature>
<evidence type="ECO:0000256" key="1">
    <source>
        <dbReference type="SAM" id="SignalP"/>
    </source>
</evidence>
<gene>
    <name evidence="2" type="ORF">GCM10022395_02510</name>
</gene>
<evidence type="ECO:0000313" key="2">
    <source>
        <dbReference type="EMBL" id="GAA3554526.1"/>
    </source>
</evidence>
<organism evidence="2 3">
    <name type="scientific">Snuella lapsa</name>
    <dbReference type="NCBI Taxonomy" id="870481"/>
    <lineage>
        <taxon>Bacteria</taxon>
        <taxon>Pseudomonadati</taxon>
        <taxon>Bacteroidota</taxon>
        <taxon>Flavobacteriia</taxon>
        <taxon>Flavobacteriales</taxon>
        <taxon>Flavobacteriaceae</taxon>
        <taxon>Snuella</taxon>
    </lineage>
</organism>
<sequence>MKNVLLLAVALTIHFSAFSQTITAKIIAASNSTPIAYATVKMSNYSGVISNEEGYFSINISHSNISTITISCMGYESKTLSIENIKNLNYIITLNEALNQLDAVHLSNKRPHIDSIMARVKRHIDKNYNIDLNTYNLFYRTSGHVDFKHLDFEIEKASHVSSKNIDKANTDLTQLTNTIINSNIVHFTDVKAVLHTLNQDSSKMAVQKVTKLLDHKKDFSIENIENKAKTLVLKYLDTTKTYKVKTGLFKVEDSMSLNDEEFKSDKSKTINVSDLKHSIGSLVKKGTFSNMSFLKTVINPELYEYALNDINYNGNERVFVIGFKPRKAKSKLTGTLVVNNSDYAITRVDYSYYKSRHGSKFNLRLLLGIKYIDNLSEGSYIFEKQSDSTYQPKYIKRVKGSYFYINRDFKLIENSPQKNKVGFGFKIEGDSHTKEEFLLTAMDKCDLESFSKIKQENKVPFTQLSAFDTAAWQNEAIIEPLEEMKRFGNSQ</sequence>
<dbReference type="Proteomes" id="UP001500954">
    <property type="component" value="Unassembled WGS sequence"/>
</dbReference>
<dbReference type="SUPFAM" id="SSF49464">
    <property type="entry name" value="Carboxypeptidase regulatory domain-like"/>
    <property type="match status" value="1"/>
</dbReference>
<reference evidence="3" key="1">
    <citation type="journal article" date="2019" name="Int. J. Syst. Evol. Microbiol.">
        <title>The Global Catalogue of Microorganisms (GCM) 10K type strain sequencing project: providing services to taxonomists for standard genome sequencing and annotation.</title>
        <authorList>
            <consortium name="The Broad Institute Genomics Platform"/>
            <consortium name="The Broad Institute Genome Sequencing Center for Infectious Disease"/>
            <person name="Wu L."/>
            <person name="Ma J."/>
        </authorList>
    </citation>
    <scope>NUCLEOTIDE SEQUENCE [LARGE SCALE GENOMIC DNA]</scope>
    <source>
        <strain evidence="3">JCM 17111</strain>
    </source>
</reference>
<keyword evidence="3" id="KW-1185">Reference proteome</keyword>
<feature type="chain" id="PRO_5047480235" description="Carboxypeptidase-like regulatory domain-containing protein" evidence="1">
    <location>
        <begin position="20"/>
        <end position="491"/>
    </location>
</feature>
<comment type="caution">
    <text evidence="2">The sequence shown here is derived from an EMBL/GenBank/DDBJ whole genome shotgun (WGS) entry which is preliminary data.</text>
</comment>
<dbReference type="InterPro" id="IPR008969">
    <property type="entry name" value="CarboxyPept-like_regulatory"/>
</dbReference>
<proteinExistence type="predicted"/>
<name>A0ABP6WV63_9FLAO</name>
<dbReference type="Pfam" id="PF13715">
    <property type="entry name" value="CarbopepD_reg_2"/>
    <property type="match status" value="1"/>
</dbReference>
<protein>
    <recommendedName>
        <fullName evidence="4">Carboxypeptidase-like regulatory domain-containing protein</fullName>
    </recommendedName>
</protein>
<keyword evidence="1" id="KW-0732">Signal</keyword>
<evidence type="ECO:0000313" key="3">
    <source>
        <dbReference type="Proteomes" id="UP001500954"/>
    </source>
</evidence>
<dbReference type="RefSeq" id="WP_345003906.1">
    <property type="nucleotide sequence ID" value="NZ_BAABCY010000010.1"/>
</dbReference>
<accession>A0ABP6WV63</accession>
<evidence type="ECO:0008006" key="4">
    <source>
        <dbReference type="Google" id="ProtNLM"/>
    </source>
</evidence>